<sequence>MWEFDAVVDGTLSMLSECCQIRNECSYTVWAAASPGGGRRLVPFQSGTINMPAGTPTAHIWGRTNCNIDGSVDGFNIPMVFGPTSGGCHNIRGIADIDGQSPSVLRAPGGCNNPCSV</sequence>
<dbReference type="PROSITE" id="PS51367">
    <property type="entry name" value="THAUMATIN_2"/>
    <property type="match status" value="2"/>
</dbReference>
<comment type="caution">
    <text evidence="1">The sequence shown here is derived from an EMBL/GenBank/DDBJ whole genome shotgun (WGS) entry which is preliminary data.</text>
</comment>
<dbReference type="PIRSF" id="PIRSF002703">
    <property type="entry name" value="Thaumatin"/>
    <property type="match status" value="1"/>
</dbReference>
<gene>
    <name evidence="1" type="ORF">F3Y22_tig00111942pilonHSYRG00057</name>
</gene>
<dbReference type="EMBL" id="VEPZ02001467">
    <property type="protein sequence ID" value="KAE8671574.1"/>
    <property type="molecule type" value="Genomic_DNA"/>
</dbReference>
<keyword evidence="2" id="KW-1185">Reference proteome</keyword>
<evidence type="ECO:0000313" key="2">
    <source>
        <dbReference type="Proteomes" id="UP000436088"/>
    </source>
</evidence>
<protein>
    <submittedName>
        <fullName evidence="1">Elicitor-responsive protein</fullName>
    </submittedName>
</protein>
<dbReference type="InterPro" id="IPR001938">
    <property type="entry name" value="Thaumatin"/>
</dbReference>
<dbReference type="PRINTS" id="PR00347">
    <property type="entry name" value="THAUMATIN"/>
</dbReference>
<dbReference type="AlphaFoldDB" id="A0A6A2YES7"/>
<evidence type="ECO:0000313" key="1">
    <source>
        <dbReference type="EMBL" id="KAE8671574.1"/>
    </source>
</evidence>
<dbReference type="PANTHER" id="PTHR31048">
    <property type="entry name" value="OS03G0233200 PROTEIN"/>
    <property type="match status" value="1"/>
</dbReference>
<accession>A0A6A2YES7</accession>
<dbReference type="Gene3D" id="2.60.110.10">
    <property type="entry name" value="Thaumatin"/>
    <property type="match status" value="2"/>
</dbReference>
<dbReference type="SUPFAM" id="SSF49870">
    <property type="entry name" value="Osmotin, thaumatin-like protein"/>
    <property type="match status" value="1"/>
</dbReference>
<reference evidence="1" key="1">
    <citation type="submission" date="2019-09" db="EMBL/GenBank/DDBJ databases">
        <title>Draft genome information of white flower Hibiscus syriacus.</title>
        <authorList>
            <person name="Kim Y.-M."/>
        </authorList>
    </citation>
    <scope>NUCLEOTIDE SEQUENCE [LARGE SCALE GENOMIC DNA]</scope>
    <source>
        <strain evidence="1">YM2019G1</strain>
    </source>
</reference>
<organism evidence="1 2">
    <name type="scientific">Hibiscus syriacus</name>
    <name type="common">Rose of Sharon</name>
    <dbReference type="NCBI Taxonomy" id="106335"/>
    <lineage>
        <taxon>Eukaryota</taxon>
        <taxon>Viridiplantae</taxon>
        <taxon>Streptophyta</taxon>
        <taxon>Embryophyta</taxon>
        <taxon>Tracheophyta</taxon>
        <taxon>Spermatophyta</taxon>
        <taxon>Magnoliopsida</taxon>
        <taxon>eudicotyledons</taxon>
        <taxon>Gunneridae</taxon>
        <taxon>Pentapetalae</taxon>
        <taxon>rosids</taxon>
        <taxon>malvids</taxon>
        <taxon>Malvales</taxon>
        <taxon>Malvaceae</taxon>
        <taxon>Malvoideae</taxon>
        <taxon>Hibiscus</taxon>
    </lineage>
</organism>
<proteinExistence type="predicted"/>
<dbReference type="Proteomes" id="UP000436088">
    <property type="component" value="Unassembled WGS sequence"/>
</dbReference>
<dbReference type="InterPro" id="IPR037176">
    <property type="entry name" value="Osmotin/thaumatin-like_sf"/>
</dbReference>
<name>A0A6A2YES7_HIBSY</name>
<dbReference type="SMART" id="SM00205">
    <property type="entry name" value="THN"/>
    <property type="match status" value="1"/>
</dbReference>